<dbReference type="Proteomes" id="UP001501207">
    <property type="component" value="Unassembled WGS sequence"/>
</dbReference>
<dbReference type="EMBL" id="BAABFN010000004">
    <property type="protein sequence ID" value="GAA4310589.1"/>
    <property type="molecule type" value="Genomic_DNA"/>
</dbReference>
<dbReference type="NCBIfam" id="TIGR03515">
    <property type="entry name" value="GldC"/>
    <property type="match status" value="1"/>
</dbReference>
<protein>
    <submittedName>
        <fullName evidence="1">Gliding motility protein GldC</fullName>
    </submittedName>
</protein>
<dbReference type="InterPro" id="IPR019854">
    <property type="entry name" value="Motility-assoc_prot_GldC"/>
</dbReference>
<evidence type="ECO:0000313" key="1">
    <source>
        <dbReference type="EMBL" id="GAA4310589.1"/>
    </source>
</evidence>
<gene>
    <name evidence="1" type="primary">gldC</name>
    <name evidence="1" type="ORF">GCM10023143_19140</name>
</gene>
<organism evidence="1 2">
    <name type="scientific">Compostibacter hankyongensis</name>
    <dbReference type="NCBI Taxonomy" id="1007089"/>
    <lineage>
        <taxon>Bacteria</taxon>
        <taxon>Pseudomonadati</taxon>
        <taxon>Bacteroidota</taxon>
        <taxon>Chitinophagia</taxon>
        <taxon>Chitinophagales</taxon>
        <taxon>Chitinophagaceae</taxon>
        <taxon>Compostibacter</taxon>
    </lineage>
</organism>
<reference evidence="2" key="1">
    <citation type="journal article" date="2019" name="Int. J. Syst. Evol. Microbiol.">
        <title>The Global Catalogue of Microorganisms (GCM) 10K type strain sequencing project: providing services to taxonomists for standard genome sequencing and annotation.</title>
        <authorList>
            <consortium name="The Broad Institute Genomics Platform"/>
            <consortium name="The Broad Institute Genome Sequencing Center for Infectious Disease"/>
            <person name="Wu L."/>
            <person name="Ma J."/>
        </authorList>
    </citation>
    <scope>NUCLEOTIDE SEQUENCE [LARGE SCALE GENOMIC DNA]</scope>
    <source>
        <strain evidence="2">JCM 17664</strain>
    </source>
</reference>
<sequence>MMSQSTISIQVDLDEQKLPETIRWTADNRGEDDASRAKAFFLSFWDGAEKTALRIDLWTKDMMVDEMADFVYQTLMTMADTYGRATQYADQVTDMKEFARDFMGKFRKKQQQEGK</sequence>
<name>A0ABP8FTF2_9BACT</name>
<dbReference type="Pfam" id="PF19937">
    <property type="entry name" value="GldC-like"/>
    <property type="match status" value="1"/>
</dbReference>
<comment type="caution">
    <text evidence="1">The sequence shown here is derived from an EMBL/GenBank/DDBJ whole genome shotgun (WGS) entry which is preliminary data.</text>
</comment>
<evidence type="ECO:0000313" key="2">
    <source>
        <dbReference type="Proteomes" id="UP001501207"/>
    </source>
</evidence>
<accession>A0ABP8FTF2</accession>
<proteinExistence type="predicted"/>
<keyword evidence="2" id="KW-1185">Reference proteome</keyword>